<name>A0ABP7KDE7_9MICO</name>
<dbReference type="PANTHER" id="PTHR21666:SF270">
    <property type="entry name" value="MUREIN HYDROLASE ACTIVATOR ENVC"/>
    <property type="match status" value="1"/>
</dbReference>
<reference evidence="3" key="1">
    <citation type="journal article" date="2019" name="Int. J. Syst. Evol. Microbiol.">
        <title>The Global Catalogue of Microorganisms (GCM) 10K type strain sequencing project: providing services to taxonomists for standard genome sequencing and annotation.</title>
        <authorList>
            <consortium name="The Broad Institute Genomics Platform"/>
            <consortium name="The Broad Institute Genome Sequencing Center for Infectious Disease"/>
            <person name="Wu L."/>
            <person name="Ma J."/>
        </authorList>
    </citation>
    <scope>NUCLEOTIDE SEQUENCE [LARGE SCALE GENOMIC DNA]</scope>
    <source>
        <strain evidence="3">JCM 17021</strain>
    </source>
</reference>
<dbReference type="Pfam" id="PF01551">
    <property type="entry name" value="Peptidase_M23"/>
    <property type="match status" value="1"/>
</dbReference>
<organism evidence="2 3">
    <name type="scientific">Leifsonia kafniensis</name>
    <dbReference type="NCBI Taxonomy" id="475957"/>
    <lineage>
        <taxon>Bacteria</taxon>
        <taxon>Bacillati</taxon>
        <taxon>Actinomycetota</taxon>
        <taxon>Actinomycetes</taxon>
        <taxon>Micrococcales</taxon>
        <taxon>Microbacteriaceae</taxon>
        <taxon>Leifsonia</taxon>
    </lineage>
</organism>
<gene>
    <name evidence="2" type="ORF">GCM10022381_13020</name>
</gene>
<evidence type="ECO:0000313" key="3">
    <source>
        <dbReference type="Proteomes" id="UP001501803"/>
    </source>
</evidence>
<dbReference type="InterPro" id="IPR016047">
    <property type="entry name" value="M23ase_b-sheet_dom"/>
</dbReference>
<evidence type="ECO:0000259" key="1">
    <source>
        <dbReference type="Pfam" id="PF01551"/>
    </source>
</evidence>
<dbReference type="Proteomes" id="UP001501803">
    <property type="component" value="Unassembled WGS sequence"/>
</dbReference>
<dbReference type="InterPro" id="IPR011055">
    <property type="entry name" value="Dup_hybrid_motif"/>
</dbReference>
<evidence type="ECO:0000313" key="2">
    <source>
        <dbReference type="EMBL" id="GAA3871304.1"/>
    </source>
</evidence>
<dbReference type="EMBL" id="BAABCN010000002">
    <property type="protein sequence ID" value="GAA3871304.1"/>
    <property type="molecule type" value="Genomic_DNA"/>
</dbReference>
<dbReference type="InterPro" id="IPR050570">
    <property type="entry name" value="Cell_wall_metabolism_enzyme"/>
</dbReference>
<accession>A0ABP7KDE7</accession>
<sequence length="410" mass="41808">MKKLAIALGAAILLAPSIGLLSVGLLFNTAALAAACVTSSSLVVGPIPDTVTATTRSGQKVTLNRDQLTHAVSIIFAGGTTEGVGRPGVIIALMAALTESDLRMLANPSAYPESANYPNDGNGSDHDSLGLFQMRPTAGWGTIAELMDPGYQTHAFFGGQTGPNYPSPRGLLDIPGWQQMDPGAVAQAVEVSAYPDRYQNYQPVAEAIVAALTLPTSTDGGSSAPPADAPETSRVVFPLPSGTWVRSDGFGGRVHPVTGEWKLHTGTDLAAADGTPILAIADGVVTHAGYLGTYGGLIVIEHTVGGQRVASAYAHMSEHGIVVSEGDHVFAGQHIGDVGSSGNSTGPHLHFEIRPGGRNSPAIDAEPWLAEHGAQGLNAASTPQSGCAPDTALSAIAGTNTTASASTSKP</sequence>
<dbReference type="Gene3D" id="2.70.70.10">
    <property type="entry name" value="Glucose Permease (Domain IIA)"/>
    <property type="match status" value="1"/>
</dbReference>
<protein>
    <recommendedName>
        <fullName evidence="1">M23ase beta-sheet core domain-containing protein</fullName>
    </recommendedName>
</protein>
<dbReference type="CDD" id="cd12797">
    <property type="entry name" value="M23_peptidase"/>
    <property type="match status" value="1"/>
</dbReference>
<keyword evidence="3" id="KW-1185">Reference proteome</keyword>
<proteinExistence type="predicted"/>
<feature type="domain" description="M23ase beta-sheet core" evidence="1">
    <location>
        <begin position="263"/>
        <end position="358"/>
    </location>
</feature>
<dbReference type="RefSeq" id="WP_345063635.1">
    <property type="nucleotide sequence ID" value="NZ_BAABCN010000002.1"/>
</dbReference>
<dbReference type="PANTHER" id="PTHR21666">
    <property type="entry name" value="PEPTIDASE-RELATED"/>
    <property type="match status" value="1"/>
</dbReference>
<dbReference type="SUPFAM" id="SSF51261">
    <property type="entry name" value="Duplicated hybrid motif"/>
    <property type="match status" value="1"/>
</dbReference>
<comment type="caution">
    <text evidence="2">The sequence shown here is derived from an EMBL/GenBank/DDBJ whole genome shotgun (WGS) entry which is preliminary data.</text>
</comment>